<evidence type="ECO:0000313" key="7">
    <source>
        <dbReference type="Proteomes" id="UP001139485"/>
    </source>
</evidence>
<comment type="similarity">
    <text evidence="1">Belongs to the LysR transcriptional regulatory family.</text>
</comment>
<evidence type="ECO:0000256" key="1">
    <source>
        <dbReference type="ARBA" id="ARBA00009437"/>
    </source>
</evidence>
<accession>A0A9X2D8F8</accession>
<dbReference type="InterPro" id="IPR000847">
    <property type="entry name" value="LysR_HTH_N"/>
</dbReference>
<dbReference type="InterPro" id="IPR005119">
    <property type="entry name" value="LysR_subst-bd"/>
</dbReference>
<dbReference type="RefSeq" id="WP_250827272.1">
    <property type="nucleotide sequence ID" value="NZ_JAMOIL010000011.1"/>
</dbReference>
<keyword evidence="7" id="KW-1185">Reference proteome</keyword>
<keyword evidence="3" id="KW-0238">DNA-binding</keyword>
<dbReference type="Proteomes" id="UP001139485">
    <property type="component" value="Unassembled WGS sequence"/>
</dbReference>
<dbReference type="GO" id="GO:0032993">
    <property type="term" value="C:protein-DNA complex"/>
    <property type="evidence" value="ECO:0007669"/>
    <property type="project" value="TreeGrafter"/>
</dbReference>
<dbReference type="PROSITE" id="PS50931">
    <property type="entry name" value="HTH_LYSR"/>
    <property type="match status" value="1"/>
</dbReference>
<dbReference type="PRINTS" id="PR00039">
    <property type="entry name" value="HTHLYSR"/>
</dbReference>
<gene>
    <name evidence="6" type="ORF">M8330_10485</name>
</gene>
<dbReference type="GO" id="GO:0003677">
    <property type="term" value="F:DNA binding"/>
    <property type="evidence" value="ECO:0007669"/>
    <property type="project" value="UniProtKB-KW"/>
</dbReference>
<name>A0A9X2D8F8_9ACTN</name>
<dbReference type="Gene3D" id="3.40.190.10">
    <property type="entry name" value="Periplasmic binding protein-like II"/>
    <property type="match status" value="2"/>
</dbReference>
<protein>
    <submittedName>
        <fullName evidence="6">LysR family transcriptional regulator</fullName>
    </submittedName>
</protein>
<keyword evidence="2" id="KW-0805">Transcription regulation</keyword>
<evidence type="ECO:0000256" key="3">
    <source>
        <dbReference type="ARBA" id="ARBA00023125"/>
    </source>
</evidence>
<dbReference type="InterPro" id="IPR036388">
    <property type="entry name" value="WH-like_DNA-bd_sf"/>
</dbReference>
<reference evidence="6" key="1">
    <citation type="submission" date="2022-05" db="EMBL/GenBank/DDBJ databases">
        <authorList>
            <person name="Tuo L."/>
        </authorList>
    </citation>
    <scope>NUCLEOTIDE SEQUENCE</scope>
    <source>
        <strain evidence="6">BSK12Z-4</strain>
    </source>
</reference>
<dbReference type="InterPro" id="IPR036390">
    <property type="entry name" value="WH_DNA-bd_sf"/>
</dbReference>
<dbReference type="Gene3D" id="1.10.10.10">
    <property type="entry name" value="Winged helix-like DNA-binding domain superfamily/Winged helix DNA-binding domain"/>
    <property type="match status" value="1"/>
</dbReference>
<evidence type="ECO:0000256" key="4">
    <source>
        <dbReference type="ARBA" id="ARBA00023163"/>
    </source>
</evidence>
<dbReference type="GO" id="GO:0003700">
    <property type="term" value="F:DNA-binding transcription factor activity"/>
    <property type="evidence" value="ECO:0007669"/>
    <property type="project" value="InterPro"/>
</dbReference>
<keyword evidence="4" id="KW-0804">Transcription</keyword>
<dbReference type="CDD" id="cd08423">
    <property type="entry name" value="PBP2_LTTR_like_6"/>
    <property type="match status" value="1"/>
</dbReference>
<evidence type="ECO:0000259" key="5">
    <source>
        <dbReference type="PROSITE" id="PS50931"/>
    </source>
</evidence>
<organism evidence="6 7">
    <name type="scientific">Nocardioides bruguierae</name>
    <dbReference type="NCBI Taxonomy" id="2945102"/>
    <lineage>
        <taxon>Bacteria</taxon>
        <taxon>Bacillati</taxon>
        <taxon>Actinomycetota</taxon>
        <taxon>Actinomycetes</taxon>
        <taxon>Propionibacteriales</taxon>
        <taxon>Nocardioidaceae</taxon>
        <taxon>Nocardioides</taxon>
    </lineage>
</organism>
<proteinExistence type="inferred from homology"/>
<dbReference type="AlphaFoldDB" id="A0A9X2D8F8"/>
<dbReference type="SUPFAM" id="SSF53850">
    <property type="entry name" value="Periplasmic binding protein-like II"/>
    <property type="match status" value="1"/>
</dbReference>
<comment type="caution">
    <text evidence="6">The sequence shown here is derived from an EMBL/GenBank/DDBJ whole genome shotgun (WGS) entry which is preliminary data.</text>
</comment>
<dbReference type="PANTHER" id="PTHR30346:SF29">
    <property type="entry name" value="LYSR SUBSTRATE-BINDING"/>
    <property type="match status" value="1"/>
</dbReference>
<feature type="domain" description="HTH lysR-type" evidence="5">
    <location>
        <begin position="2"/>
        <end position="59"/>
    </location>
</feature>
<dbReference type="SUPFAM" id="SSF46785">
    <property type="entry name" value="Winged helix' DNA-binding domain"/>
    <property type="match status" value="1"/>
</dbReference>
<dbReference type="EMBL" id="JAMOIL010000011">
    <property type="protein sequence ID" value="MCM0620717.1"/>
    <property type="molecule type" value="Genomic_DNA"/>
</dbReference>
<dbReference type="PANTHER" id="PTHR30346">
    <property type="entry name" value="TRANSCRIPTIONAL DUAL REGULATOR HCAR-RELATED"/>
    <property type="match status" value="1"/>
</dbReference>
<dbReference type="Pfam" id="PF03466">
    <property type="entry name" value="LysR_substrate"/>
    <property type="match status" value="1"/>
</dbReference>
<dbReference type="Pfam" id="PF00126">
    <property type="entry name" value="HTH_1"/>
    <property type="match status" value="1"/>
</dbReference>
<evidence type="ECO:0000313" key="6">
    <source>
        <dbReference type="EMBL" id="MCM0620717.1"/>
    </source>
</evidence>
<sequence>MLELKHLRLLAALDRHGSLSGAARELGCSQPAASQQLQSLERSTGTPLAVRGPSGLRLTEAGRLLVERGGPVLAAVAQAEAEVTAIAGLRAGHVRLAAFAGAVASLVPDAVARLRRRHPDLRLSLTDAEPPDAVALLRAGEVDVALVHDWDGVPTPEGIADLEVVPLLWEDVRLVTAAGDPLAGTDGPVPLAGLAQASWIAGCERCRSHLVDACAAAGFTPDITFEAEDHVAVQSLAAHGLGLALVPELVLTAVQVDGLAVLDVDPPARRRVGLVTTPGMARVPGVQAAATAFLASAHALAQRSPGLSLLPVAELTSVREKPGLDES</sequence>
<evidence type="ECO:0000256" key="2">
    <source>
        <dbReference type="ARBA" id="ARBA00023015"/>
    </source>
</evidence>